<evidence type="ECO:0000256" key="3">
    <source>
        <dbReference type="ARBA" id="ARBA00023163"/>
    </source>
</evidence>
<evidence type="ECO:0000256" key="1">
    <source>
        <dbReference type="ARBA" id="ARBA00023015"/>
    </source>
</evidence>
<dbReference type="PANTHER" id="PTHR46796:SF6">
    <property type="entry name" value="ARAC SUBFAMILY"/>
    <property type="match status" value="1"/>
</dbReference>
<proteinExistence type="predicted"/>
<feature type="domain" description="HTH araC/xylS-type" evidence="4">
    <location>
        <begin position="202"/>
        <end position="303"/>
    </location>
</feature>
<evidence type="ECO:0000313" key="6">
    <source>
        <dbReference type="Proteomes" id="UP001595823"/>
    </source>
</evidence>
<accession>A0ABV8TZM6</accession>
<keyword evidence="1" id="KW-0805">Transcription regulation</keyword>
<dbReference type="InterPro" id="IPR050204">
    <property type="entry name" value="AraC_XylS_family_regulators"/>
</dbReference>
<dbReference type="EMBL" id="JBHSDK010000015">
    <property type="protein sequence ID" value="MFC4335914.1"/>
    <property type="molecule type" value="Genomic_DNA"/>
</dbReference>
<organism evidence="5 6">
    <name type="scientific">Salininema proteolyticum</name>
    <dbReference type="NCBI Taxonomy" id="1607685"/>
    <lineage>
        <taxon>Bacteria</taxon>
        <taxon>Bacillati</taxon>
        <taxon>Actinomycetota</taxon>
        <taxon>Actinomycetes</taxon>
        <taxon>Glycomycetales</taxon>
        <taxon>Glycomycetaceae</taxon>
        <taxon>Salininema</taxon>
    </lineage>
</organism>
<keyword evidence="3" id="KW-0804">Transcription</keyword>
<evidence type="ECO:0000259" key="4">
    <source>
        <dbReference type="PROSITE" id="PS01124"/>
    </source>
</evidence>
<dbReference type="RefSeq" id="WP_380621244.1">
    <property type="nucleotide sequence ID" value="NZ_JBHSDK010000015.1"/>
</dbReference>
<dbReference type="InterPro" id="IPR020449">
    <property type="entry name" value="Tscrpt_reg_AraC-type_HTH"/>
</dbReference>
<dbReference type="PROSITE" id="PS01124">
    <property type="entry name" value="HTH_ARAC_FAMILY_2"/>
    <property type="match status" value="1"/>
</dbReference>
<dbReference type="Gene3D" id="1.10.10.60">
    <property type="entry name" value="Homeodomain-like"/>
    <property type="match status" value="1"/>
</dbReference>
<comment type="caution">
    <text evidence="5">The sequence shown here is derived from an EMBL/GenBank/DDBJ whole genome shotgun (WGS) entry which is preliminary data.</text>
</comment>
<keyword evidence="2" id="KW-0238">DNA-binding</keyword>
<evidence type="ECO:0000256" key="2">
    <source>
        <dbReference type="ARBA" id="ARBA00023125"/>
    </source>
</evidence>
<gene>
    <name evidence="5" type="ORF">ACFPET_11940</name>
</gene>
<dbReference type="PRINTS" id="PR00032">
    <property type="entry name" value="HTHARAC"/>
</dbReference>
<dbReference type="InterPro" id="IPR009057">
    <property type="entry name" value="Homeodomain-like_sf"/>
</dbReference>
<protein>
    <submittedName>
        <fullName evidence="5">Helix-turn-helix transcriptional regulator</fullName>
    </submittedName>
</protein>
<dbReference type="SUPFAM" id="SSF46689">
    <property type="entry name" value="Homeodomain-like"/>
    <property type="match status" value="1"/>
</dbReference>
<reference evidence="6" key="1">
    <citation type="journal article" date="2019" name="Int. J. Syst. Evol. Microbiol.">
        <title>The Global Catalogue of Microorganisms (GCM) 10K type strain sequencing project: providing services to taxonomists for standard genome sequencing and annotation.</title>
        <authorList>
            <consortium name="The Broad Institute Genomics Platform"/>
            <consortium name="The Broad Institute Genome Sequencing Center for Infectious Disease"/>
            <person name="Wu L."/>
            <person name="Ma J."/>
        </authorList>
    </citation>
    <scope>NUCLEOTIDE SEQUENCE [LARGE SCALE GENOMIC DNA]</scope>
    <source>
        <strain evidence="6">IBRC-M 10908</strain>
    </source>
</reference>
<evidence type="ECO:0000313" key="5">
    <source>
        <dbReference type="EMBL" id="MFC4335914.1"/>
    </source>
</evidence>
<keyword evidence="6" id="KW-1185">Reference proteome</keyword>
<name>A0ABV8TZM6_9ACTN</name>
<dbReference type="Proteomes" id="UP001595823">
    <property type="component" value="Unassembled WGS sequence"/>
</dbReference>
<dbReference type="SMART" id="SM00342">
    <property type="entry name" value="HTH_ARAC"/>
    <property type="match status" value="1"/>
</dbReference>
<dbReference type="InterPro" id="IPR018060">
    <property type="entry name" value="HTH_AraC"/>
</dbReference>
<dbReference type="Pfam" id="PF12833">
    <property type="entry name" value="HTH_18"/>
    <property type="match status" value="1"/>
</dbReference>
<dbReference type="PANTHER" id="PTHR46796">
    <property type="entry name" value="HTH-TYPE TRANSCRIPTIONAL ACTIVATOR RHAS-RELATED"/>
    <property type="match status" value="1"/>
</dbReference>
<sequence length="320" mass="35715">MTRLYTPTAFPGRRRECSLFTLAGEVSDQDTFSHNTIRLGTASITEIRLRHTEAAASNRPAPGSESELVDFWVVRSGRMSLSQAGNTAILHSGEIVSAVRRDSYELFAMDNASITLFSIPYSSIGIEPCGVGSLVARSWQEGGRPDRFRAQVVSFAESVATLCESASVQYGYHCVELMAVLLQSDFAHCKEYQMKVRAQTLQRMKAWAQDRLDDPNLSIGQLATAHNVSARYVQKLFKEQGQSPSKWIRDRRLARCLADLQNERKRHQTIARIAREWGFWNPSYFTRIFREHYGITPAALRAGEAVAVPGTRDLAGAVAP</sequence>